<gene>
    <name evidence="6" type="ORF">KFL_002090200</name>
</gene>
<keyword evidence="2" id="KW-0677">Repeat</keyword>
<dbReference type="SUPFAM" id="SSF48452">
    <property type="entry name" value="TPR-like"/>
    <property type="match status" value="1"/>
</dbReference>
<dbReference type="PANTHER" id="PTHR19980">
    <property type="entry name" value="RNA CLEAVAGE STIMULATION FACTOR"/>
    <property type="match status" value="1"/>
</dbReference>
<dbReference type="InterPro" id="IPR011990">
    <property type="entry name" value="TPR-like_helical_dom_sf"/>
</dbReference>
<dbReference type="GO" id="GO:0003729">
    <property type="term" value="F:mRNA binding"/>
    <property type="evidence" value="ECO:0000318"/>
    <property type="project" value="GO_Central"/>
</dbReference>
<evidence type="ECO:0000256" key="4">
    <source>
        <dbReference type="SAM" id="MobiDB-lite"/>
    </source>
</evidence>
<dbReference type="EMBL" id="DF237158">
    <property type="protein sequence ID" value="GAQ84868.1"/>
    <property type="molecule type" value="Genomic_DNA"/>
</dbReference>
<feature type="compositionally biased region" description="Pro residues" evidence="4">
    <location>
        <begin position="645"/>
        <end position="666"/>
    </location>
</feature>
<feature type="region of interest" description="Disordered" evidence="4">
    <location>
        <begin position="561"/>
        <end position="680"/>
    </location>
</feature>
<evidence type="ECO:0000256" key="2">
    <source>
        <dbReference type="ARBA" id="ARBA00022737"/>
    </source>
</evidence>
<proteinExistence type="predicted"/>
<dbReference type="GO" id="GO:0005634">
    <property type="term" value="C:nucleus"/>
    <property type="evidence" value="ECO:0000318"/>
    <property type="project" value="GO_Central"/>
</dbReference>
<dbReference type="GO" id="GO:0031124">
    <property type="term" value="P:mRNA 3'-end processing"/>
    <property type="evidence" value="ECO:0007669"/>
    <property type="project" value="InterPro"/>
</dbReference>
<dbReference type="PANTHER" id="PTHR19980:SF0">
    <property type="entry name" value="CLEAVAGE STIMULATION FACTOR SUBUNIT 3"/>
    <property type="match status" value="1"/>
</dbReference>
<dbReference type="STRING" id="105231.A0A1Y1I9U8"/>
<dbReference type="Proteomes" id="UP000054558">
    <property type="component" value="Unassembled WGS sequence"/>
</dbReference>
<dbReference type="InterPro" id="IPR008847">
    <property type="entry name" value="Suf"/>
</dbReference>
<accession>A0A1Y1I9U8</accession>
<evidence type="ECO:0000313" key="7">
    <source>
        <dbReference type="Proteomes" id="UP000054558"/>
    </source>
</evidence>
<dbReference type="OrthoDB" id="26282at2759"/>
<comment type="subcellular location">
    <subcellularLocation>
        <location evidence="1">Nucleus</location>
    </subcellularLocation>
</comment>
<name>A0A1Y1I9U8_KLENI</name>
<evidence type="ECO:0000256" key="1">
    <source>
        <dbReference type="ARBA" id="ARBA00004123"/>
    </source>
</evidence>
<dbReference type="AlphaFoldDB" id="A0A1Y1I9U8"/>
<feature type="domain" description="Suppressor of forked" evidence="5">
    <location>
        <begin position="47"/>
        <end position="555"/>
    </location>
</feature>
<dbReference type="Pfam" id="PF05843">
    <property type="entry name" value="Suf"/>
    <property type="match status" value="1"/>
</dbReference>
<sequence>MTLADMQTEGAEAGEEPTVAGSKVVASDSRQPQIHVSVLPPARNEKGSELRERVAASQYDTDAWAELAQEAQGRPISEASAIYEQLLSVFPTSAPYWRLYAEAHMDVGDDEAVKAVFSRCLPLLRDLDLWRSYLRYITLTNEDRGGPGIEDIRKAYDFSLQHIGQDVSAAPLWQQYIAFVKKTAGALPSDETRTAGLLRPVYQAAVVIPMHGVEGLWRDYEAFENETNKQSAKVTLAEFQPRHAAAKAALRERKPLTDGLARPALAVPPRGMPREAQQLAAWKQLLAFERANPQRLNPTTLAKRVTFAHEQCLLYLYHYADPWFEYAAWTAEHDSPEAAARVYERALRALPASVPLHYAFAELEELRGNGPAAKALYRSLLDKEETASALGHIQLMRFVQRTEGMAAARKVFLTATKSPACTHHVFVASAKLELAANKDPKTARNIFEYGLKKYLHEPEYVLQYIDFLQHQNDDTNVRVLFERALNAIAPAASAKVWARFVQFEATYGDLSSLLKVEKRRREAAVAAGERAEDGLEALVRRYRFMDLWPAAPHELALMHPHQAAKSDSPLPASSSGRFENGGSVGPPLPHSAAAHASASDYQDGGLGEGPSPPLNPRETPTGQPQPSRQQPGDGLAAHRRRKTPPRPPPGPPPEARSTPPPLPAGLPPTASFVSRPSSTPAAPVPQFLVDALVQQLPPLVLHFLHQIPPLHGPAPDVDMVIAALLSTDFSSPPEGPPRQPGEAEAPPQPAGVSSPGQKRKQPDLGSALEDSTNNQSRPPPRDVFRLRQLQRAKAASSIPGGTSSAGTMSTGSRSGSH</sequence>
<dbReference type="InterPro" id="IPR045243">
    <property type="entry name" value="Rna14-like"/>
</dbReference>
<evidence type="ECO:0000259" key="5">
    <source>
        <dbReference type="Pfam" id="PF05843"/>
    </source>
</evidence>
<keyword evidence="3" id="KW-0539">Nucleus</keyword>
<feature type="compositionally biased region" description="Polar residues" evidence="4">
    <location>
        <begin position="618"/>
        <end position="630"/>
    </location>
</feature>
<feature type="region of interest" description="Disordered" evidence="4">
    <location>
        <begin position="728"/>
        <end position="817"/>
    </location>
</feature>
<evidence type="ECO:0000313" key="6">
    <source>
        <dbReference type="EMBL" id="GAQ84868.1"/>
    </source>
</evidence>
<evidence type="ECO:0000256" key="3">
    <source>
        <dbReference type="ARBA" id="ARBA00023242"/>
    </source>
</evidence>
<dbReference type="SMART" id="SM00386">
    <property type="entry name" value="HAT"/>
    <property type="match status" value="9"/>
</dbReference>
<feature type="region of interest" description="Disordered" evidence="4">
    <location>
        <begin position="1"/>
        <end position="47"/>
    </location>
</feature>
<dbReference type="OMA" id="CFRGPFV"/>
<feature type="compositionally biased region" description="Low complexity" evidence="4">
    <location>
        <begin position="590"/>
        <end position="599"/>
    </location>
</feature>
<dbReference type="Gene3D" id="1.25.40.1040">
    <property type="match status" value="1"/>
</dbReference>
<dbReference type="GO" id="GO:0031123">
    <property type="term" value="P:RNA 3'-end processing"/>
    <property type="evidence" value="ECO:0000318"/>
    <property type="project" value="GO_Central"/>
</dbReference>
<reference evidence="6 7" key="1">
    <citation type="journal article" date="2014" name="Nat. Commun.">
        <title>Klebsormidium flaccidum genome reveals primary factors for plant terrestrial adaptation.</title>
        <authorList>
            <person name="Hori K."/>
            <person name="Maruyama F."/>
            <person name="Fujisawa T."/>
            <person name="Togashi T."/>
            <person name="Yamamoto N."/>
            <person name="Seo M."/>
            <person name="Sato S."/>
            <person name="Yamada T."/>
            <person name="Mori H."/>
            <person name="Tajima N."/>
            <person name="Moriyama T."/>
            <person name="Ikeuchi M."/>
            <person name="Watanabe M."/>
            <person name="Wada H."/>
            <person name="Kobayashi K."/>
            <person name="Saito M."/>
            <person name="Masuda T."/>
            <person name="Sasaki-Sekimoto Y."/>
            <person name="Mashiguchi K."/>
            <person name="Awai K."/>
            <person name="Shimojima M."/>
            <person name="Masuda S."/>
            <person name="Iwai M."/>
            <person name="Nobusawa T."/>
            <person name="Narise T."/>
            <person name="Kondo S."/>
            <person name="Saito H."/>
            <person name="Sato R."/>
            <person name="Murakawa M."/>
            <person name="Ihara Y."/>
            <person name="Oshima-Yamada Y."/>
            <person name="Ohtaka K."/>
            <person name="Satoh M."/>
            <person name="Sonobe K."/>
            <person name="Ishii M."/>
            <person name="Ohtani R."/>
            <person name="Kanamori-Sato M."/>
            <person name="Honoki R."/>
            <person name="Miyazaki D."/>
            <person name="Mochizuki H."/>
            <person name="Umetsu J."/>
            <person name="Higashi K."/>
            <person name="Shibata D."/>
            <person name="Kamiya Y."/>
            <person name="Sato N."/>
            <person name="Nakamura Y."/>
            <person name="Tabata S."/>
            <person name="Ida S."/>
            <person name="Kurokawa K."/>
            <person name="Ohta H."/>
        </authorList>
    </citation>
    <scope>NUCLEOTIDE SEQUENCE [LARGE SCALE GENOMIC DNA]</scope>
    <source>
        <strain evidence="6 7">NIES-2285</strain>
    </source>
</reference>
<feature type="compositionally biased region" description="Low complexity" evidence="4">
    <location>
        <begin position="800"/>
        <end position="817"/>
    </location>
</feature>
<keyword evidence="7" id="KW-1185">Reference proteome</keyword>
<organism evidence="6 7">
    <name type="scientific">Klebsormidium nitens</name>
    <name type="common">Green alga</name>
    <name type="synonym">Ulothrix nitens</name>
    <dbReference type="NCBI Taxonomy" id="105231"/>
    <lineage>
        <taxon>Eukaryota</taxon>
        <taxon>Viridiplantae</taxon>
        <taxon>Streptophyta</taxon>
        <taxon>Klebsormidiophyceae</taxon>
        <taxon>Klebsormidiales</taxon>
        <taxon>Klebsormidiaceae</taxon>
        <taxon>Klebsormidium</taxon>
    </lineage>
</organism>
<dbReference type="InterPro" id="IPR003107">
    <property type="entry name" value="HAT"/>
</dbReference>
<protein>
    <submittedName>
        <fullName evidence="6">Cleavage stimulation factor subunit 3</fullName>
    </submittedName>
</protein>